<evidence type="ECO:0000256" key="6">
    <source>
        <dbReference type="ARBA" id="ARBA00023065"/>
    </source>
</evidence>
<proteinExistence type="inferred from homology"/>
<keyword evidence="5" id="KW-0375">Hydrogen ion transport</keyword>
<dbReference type="EMBL" id="GGNE01000231">
    <property type="protein sequence ID" value="MIC88772.1"/>
    <property type="molecule type" value="Transcribed_RNA"/>
</dbReference>
<name>A0A4D5R9C0_SCOVI</name>
<organism evidence="11">
    <name type="scientific">Scolopendra viridis</name>
    <name type="common">Giant centipede</name>
    <dbReference type="NCBI Taxonomy" id="118503"/>
    <lineage>
        <taxon>Eukaryota</taxon>
        <taxon>Metazoa</taxon>
        <taxon>Ecdysozoa</taxon>
        <taxon>Arthropoda</taxon>
        <taxon>Myriapoda</taxon>
        <taxon>Chilopoda</taxon>
        <taxon>Pleurostigmophora</taxon>
        <taxon>Scolopendromorpha</taxon>
        <taxon>Scolopendridae</taxon>
        <taxon>Scolopendra</taxon>
    </lineage>
</organism>
<evidence type="ECO:0000256" key="5">
    <source>
        <dbReference type="ARBA" id="ARBA00022781"/>
    </source>
</evidence>
<dbReference type="GO" id="GO:0042776">
    <property type="term" value="P:proton motive force-driven mitochondrial ATP synthesis"/>
    <property type="evidence" value="ECO:0007669"/>
    <property type="project" value="TreeGrafter"/>
</dbReference>
<dbReference type="GO" id="GO:0045259">
    <property type="term" value="C:proton-transporting ATP synthase complex"/>
    <property type="evidence" value="ECO:0007669"/>
    <property type="project" value="UniProtKB-KW"/>
</dbReference>
<evidence type="ECO:0000256" key="2">
    <source>
        <dbReference type="ARBA" id="ARBA00005895"/>
    </source>
</evidence>
<keyword evidence="6" id="KW-0406">Ion transport</keyword>
<protein>
    <submittedName>
        <fullName evidence="11">ATP synthase subunit f, mitochondrial</fullName>
    </submittedName>
</protein>
<keyword evidence="10" id="KW-0812">Transmembrane</keyword>
<keyword evidence="8 10" id="KW-0472">Membrane</keyword>
<keyword evidence="3" id="KW-0813">Transport</keyword>
<accession>A0A4D5R9C0</accession>
<dbReference type="Pfam" id="PF10206">
    <property type="entry name" value="WRW"/>
    <property type="match status" value="1"/>
</dbReference>
<evidence type="ECO:0000256" key="4">
    <source>
        <dbReference type="ARBA" id="ARBA00022547"/>
    </source>
</evidence>
<reference evidence="11" key="1">
    <citation type="journal article" date="2018" name="Toxicon">
        <title>Venom-gland transcriptomics and venom proteomics of the giant Florida blue centipede, Scolopendra viridis.</title>
        <authorList>
            <person name="Ward M.J."/>
            <person name="Rokyta D.R."/>
        </authorList>
    </citation>
    <scope>NUCLEOTIDE SEQUENCE</scope>
    <source>
        <tissue evidence="11">Venom gland</tissue>
    </source>
</reference>
<evidence type="ECO:0000256" key="3">
    <source>
        <dbReference type="ARBA" id="ARBA00022448"/>
    </source>
</evidence>
<evidence type="ECO:0000256" key="8">
    <source>
        <dbReference type="ARBA" id="ARBA00023136"/>
    </source>
</evidence>
<comment type="subcellular location">
    <subcellularLocation>
        <location evidence="1">Mitochondrion membrane</location>
    </subcellularLocation>
</comment>
<keyword evidence="10" id="KW-1133">Transmembrane helix</keyword>
<dbReference type="GO" id="GO:0031966">
    <property type="term" value="C:mitochondrial membrane"/>
    <property type="evidence" value="ECO:0007669"/>
    <property type="project" value="UniProtKB-SubCell"/>
</dbReference>
<evidence type="ECO:0000256" key="10">
    <source>
        <dbReference type="SAM" id="Phobius"/>
    </source>
</evidence>
<comment type="similarity">
    <text evidence="2">Belongs to the ATPase F chain family.</text>
</comment>
<dbReference type="PANTHER" id="PTHR13080:SF20">
    <property type="entry name" value="ATP SYNTHASE SUBUNIT F, MITOCHONDRIAL-RELATED"/>
    <property type="match status" value="1"/>
</dbReference>
<dbReference type="AlphaFoldDB" id="A0A4D5R9C0"/>
<evidence type="ECO:0000313" key="11">
    <source>
        <dbReference type="EMBL" id="MIC88772.1"/>
    </source>
</evidence>
<feature type="transmembrane region" description="Helical" evidence="10">
    <location>
        <begin position="81"/>
        <end position="99"/>
    </location>
</feature>
<keyword evidence="4" id="KW-0138">CF(0)</keyword>
<dbReference type="InterPro" id="IPR019344">
    <property type="entry name" value="F1F0-ATPsyn_F_prd"/>
</dbReference>
<dbReference type="GO" id="GO:0046933">
    <property type="term" value="F:proton-transporting ATP synthase activity, rotational mechanism"/>
    <property type="evidence" value="ECO:0007669"/>
    <property type="project" value="TreeGrafter"/>
</dbReference>
<dbReference type="PANTHER" id="PTHR13080">
    <property type="entry name" value="ATP SYNTHASE F CHAIN, MITOCHONDRIAL-RELATED"/>
    <property type="match status" value="1"/>
</dbReference>
<evidence type="ECO:0000256" key="7">
    <source>
        <dbReference type="ARBA" id="ARBA00023128"/>
    </source>
</evidence>
<evidence type="ECO:0000256" key="1">
    <source>
        <dbReference type="ARBA" id="ARBA00004325"/>
    </source>
</evidence>
<keyword evidence="9" id="KW-0066">ATP synthesis</keyword>
<sequence>MASKLLGDIGQYPKEYNPKIHGPYDPARYYGKPDTPFADVKLSEIPSWLMRRNKSPRAFLGACSRGFWRWQHKYVLPKHNGIAPVIHIVVGSMIFFYLINYGKMKKHRNYKYHW</sequence>
<evidence type="ECO:0000256" key="9">
    <source>
        <dbReference type="ARBA" id="ARBA00023310"/>
    </source>
</evidence>
<keyword evidence="7" id="KW-0496">Mitochondrion</keyword>